<proteinExistence type="predicted"/>
<accession>A0ABQ8AG87</accession>
<dbReference type="Proteomes" id="UP000824890">
    <property type="component" value="Unassembled WGS sequence"/>
</dbReference>
<comment type="caution">
    <text evidence="1">The sequence shown here is derived from an EMBL/GenBank/DDBJ whole genome shotgun (WGS) entry which is preliminary data.</text>
</comment>
<dbReference type="Gene3D" id="3.10.450.10">
    <property type="match status" value="1"/>
</dbReference>
<evidence type="ECO:0000313" key="2">
    <source>
        <dbReference type="Proteomes" id="UP000824890"/>
    </source>
</evidence>
<reference evidence="1 2" key="1">
    <citation type="submission" date="2021-05" db="EMBL/GenBank/DDBJ databases">
        <title>Genome Assembly of Synthetic Allotetraploid Brassica napus Reveals Homoeologous Exchanges between Subgenomes.</title>
        <authorList>
            <person name="Davis J.T."/>
        </authorList>
    </citation>
    <scope>NUCLEOTIDE SEQUENCE [LARGE SCALE GENOMIC DNA]</scope>
    <source>
        <strain evidence="2">cv. Da-Ae</strain>
        <tissue evidence="1">Seedling</tissue>
    </source>
</reference>
<keyword evidence="2" id="KW-1185">Reference proteome</keyword>
<protein>
    <submittedName>
        <fullName evidence="1">Uncharacterized protein</fullName>
    </submittedName>
</protein>
<gene>
    <name evidence="1" type="ORF">HID58_053736</name>
</gene>
<evidence type="ECO:0000313" key="1">
    <source>
        <dbReference type="EMBL" id="KAH0891307.1"/>
    </source>
</evidence>
<name>A0ABQ8AG87_BRANA</name>
<organism evidence="1 2">
    <name type="scientific">Brassica napus</name>
    <name type="common">Rape</name>
    <dbReference type="NCBI Taxonomy" id="3708"/>
    <lineage>
        <taxon>Eukaryota</taxon>
        <taxon>Viridiplantae</taxon>
        <taxon>Streptophyta</taxon>
        <taxon>Embryophyta</taxon>
        <taxon>Tracheophyta</taxon>
        <taxon>Spermatophyta</taxon>
        <taxon>Magnoliopsida</taxon>
        <taxon>eudicotyledons</taxon>
        <taxon>Gunneridae</taxon>
        <taxon>Pentapetalae</taxon>
        <taxon>rosids</taxon>
        <taxon>malvids</taxon>
        <taxon>Brassicales</taxon>
        <taxon>Brassicaceae</taxon>
        <taxon>Brassiceae</taxon>
        <taxon>Brassica</taxon>
    </lineage>
</organism>
<dbReference type="EMBL" id="JAGKQM010000013">
    <property type="protein sequence ID" value="KAH0891307.1"/>
    <property type="molecule type" value="Genomic_DNA"/>
</dbReference>
<sequence length="187" mass="22063">MWGRQTPFPRTDLQFRDGVSVEPPEQRVFLGTQPKREGEREYHLSPITYHRREPFRHIDRYPGGEGHHERRLDTGQWQFPPPSEYASVVKPKEQVLAGRMHHLTPEIIESWKKKLYEAKELQDNWPQNALPAQRVFWENARKQLPEDIRVAEMSMNDSWFFESGPTVFSGNDNFTTLSISYIKNANQ</sequence>